<reference evidence="1" key="2">
    <citation type="journal article" date="2015" name="Data Brief">
        <title>Shoot transcriptome of the giant reed, Arundo donax.</title>
        <authorList>
            <person name="Barrero R.A."/>
            <person name="Guerrero F.D."/>
            <person name="Moolhuijzen P."/>
            <person name="Goolsby J.A."/>
            <person name="Tidwell J."/>
            <person name="Bellgard S.E."/>
            <person name="Bellgard M.I."/>
        </authorList>
    </citation>
    <scope>NUCLEOTIDE SEQUENCE</scope>
    <source>
        <tissue evidence="1">Shoot tissue taken approximately 20 cm above the soil surface</tissue>
    </source>
</reference>
<proteinExistence type="predicted"/>
<dbReference type="EMBL" id="GBRH01256983">
    <property type="protein sequence ID" value="JAD40912.1"/>
    <property type="molecule type" value="Transcribed_RNA"/>
</dbReference>
<dbReference type="AlphaFoldDB" id="A0A0A9A1J3"/>
<accession>A0A0A9A1J3</accession>
<name>A0A0A9A1J3_ARUDO</name>
<evidence type="ECO:0000313" key="1">
    <source>
        <dbReference type="EMBL" id="JAD40912.1"/>
    </source>
</evidence>
<organism evidence="1">
    <name type="scientific">Arundo donax</name>
    <name type="common">Giant reed</name>
    <name type="synonym">Donax arundinaceus</name>
    <dbReference type="NCBI Taxonomy" id="35708"/>
    <lineage>
        <taxon>Eukaryota</taxon>
        <taxon>Viridiplantae</taxon>
        <taxon>Streptophyta</taxon>
        <taxon>Embryophyta</taxon>
        <taxon>Tracheophyta</taxon>
        <taxon>Spermatophyta</taxon>
        <taxon>Magnoliopsida</taxon>
        <taxon>Liliopsida</taxon>
        <taxon>Poales</taxon>
        <taxon>Poaceae</taxon>
        <taxon>PACMAD clade</taxon>
        <taxon>Arundinoideae</taxon>
        <taxon>Arundineae</taxon>
        <taxon>Arundo</taxon>
    </lineage>
</organism>
<protein>
    <submittedName>
        <fullName evidence="1">Uncharacterized protein</fullName>
    </submittedName>
</protein>
<reference evidence="1" key="1">
    <citation type="submission" date="2014-09" db="EMBL/GenBank/DDBJ databases">
        <authorList>
            <person name="Magalhaes I.L.F."/>
            <person name="Oliveira U."/>
            <person name="Santos F.R."/>
            <person name="Vidigal T.H.D.A."/>
            <person name="Brescovit A.D."/>
            <person name="Santos A.J."/>
        </authorList>
    </citation>
    <scope>NUCLEOTIDE SEQUENCE</scope>
    <source>
        <tissue evidence="1">Shoot tissue taken approximately 20 cm above the soil surface</tissue>
    </source>
</reference>
<sequence length="31" mass="3343">MGKNSQASSSTVHCVPKKMYISQDVCTIPDS</sequence>